<dbReference type="InterPro" id="IPR029240">
    <property type="entry name" value="MMS19_N"/>
</dbReference>
<keyword evidence="5" id="KW-0227">DNA damage</keyword>
<keyword evidence="6" id="KW-0472">Membrane</keyword>
<dbReference type="Pfam" id="PF14500">
    <property type="entry name" value="MMS19_N"/>
    <property type="match status" value="1"/>
</dbReference>
<dbReference type="SUPFAM" id="SSF48371">
    <property type="entry name" value="ARM repeat"/>
    <property type="match status" value="2"/>
</dbReference>
<protein>
    <recommendedName>
        <fullName evidence="5">MMS19 nucleotide excision repair protein</fullName>
    </recommendedName>
</protein>
<dbReference type="PANTHER" id="PTHR12891">
    <property type="entry name" value="DNA REPAIR/TRANSCRIPTION PROTEIN MET18/MMS19"/>
    <property type="match status" value="1"/>
</dbReference>
<dbReference type="InterPro" id="IPR039920">
    <property type="entry name" value="MMS19"/>
</dbReference>
<comment type="similarity">
    <text evidence="2 5">Belongs to the MET18/MMS19 family.</text>
</comment>
<sequence length="1051" mass="114962">MTTAERLVRSWMASEKDSEVDESVAGISSGQLTLLDIIKALGEFLTSEEDRLRTKGEHIAHLSVFLFSVIAGVEFLSSVLGRCPHEKLNRQAIRVLTTFYCSKLEDLETIIPALNGLSYLVKFPNIQSAEVKDILNAIFANVKMRALVQSTRFFVFSIVNSLIASHRDTLKEMGSAFLAAYVNLAVGEKDPRNLMLAFAIARVLLVEFDTLAHTEDFFDITFCYFPITFRPPPDDPYGISADDLKQSLRLCLCATPAFGLLGIPVFLEKLTAGSPSTKRDTLHAMDTCLPVYGPAVTRELGKKIWSSLKIEIFQPTDPDTEHSALNTLQVLLRTMHADKSQDAVGEDSITGLAQDMCSECMQTLKEPEKSQARAAMKVICAFARANGPLSSFAVLQAAELLIRNFHDPDEVSNRAPVVILLTELIDACRGDVTHASVSQSSQSTLSPLAASKDALLGLLIVSLKGPATCLPALHGLNALVRTPKLVADDELGYIVLEVSELLRKEPDEVEDVTMDTLALLSTIAGIAPHHLSSQTLPILFSFLPDVAPSRDAITQRASYWRALSSLSALCVQPQLFEILVVRLIAKLDLLCAILPSRTIDQEGTAAYAHAILTALANTLDVKVSSKDVDVPKYAEQLLPHLFRLYLDAALASSEVVAIAADPRLLQVGARIIRLVSQTLNVAGQEKLVAAVFAAYTQGDVKLITGGLLNSATPFAPLHLNASPRQRNSFTLFSSTIVSLRKEVRMPVDNLSTFLSELVAWSDSPSSTIIQREAASHVLASNVNKHVDDVSDFLTSQLEGYSSSALKNTSIPAEARKNAISTWISITRALLVRSHPSANAFINHLFELLDDNTVDWDAARAIGLLASEDVVLTKRNDAVLKILHVQKYFNVVMPRLLEGAKGSRRETAYLVALAYLINAVPKAIYASQMPSLMPILLRGLDLVDPSIRSHIINTLSNNIDVTSADKDAVSMYASTLVLAMLKNCMYSEMPDPGVRVAALKYLALLPGTVRYDLLHPYKTRVLKELAKVLDDPKRAVRKEAVVARTNWYKYSG</sequence>
<comment type="function">
    <text evidence="5">Key component of the cytosolic iron-sulfur protein assembly (CIA) complex, a multiprotein complex that mediates the incorporation of iron-sulfur cluster into apoproteins specifically involved in DNA metabolism and genomic integrity. In the CIA complex, MMS19 acts as an adapter between early-acting CIA components and a subset of cellular target iron-sulfur proteins.</text>
</comment>
<organism evidence="9 10">
    <name type="scientific">Suillus plorans</name>
    <dbReference type="NCBI Taxonomy" id="116603"/>
    <lineage>
        <taxon>Eukaryota</taxon>
        <taxon>Fungi</taxon>
        <taxon>Dikarya</taxon>
        <taxon>Basidiomycota</taxon>
        <taxon>Agaricomycotina</taxon>
        <taxon>Agaricomycetes</taxon>
        <taxon>Agaricomycetidae</taxon>
        <taxon>Boletales</taxon>
        <taxon>Suillineae</taxon>
        <taxon>Suillaceae</taxon>
        <taxon>Suillus</taxon>
    </lineage>
</organism>
<dbReference type="GO" id="GO:0097361">
    <property type="term" value="C:cytosolic [4Fe-4S] assembly targeting complex"/>
    <property type="evidence" value="ECO:0007669"/>
    <property type="project" value="UniProtKB-UniRule"/>
</dbReference>
<comment type="subcellular location">
    <subcellularLocation>
        <location evidence="1 5">Nucleus</location>
    </subcellularLocation>
</comment>
<dbReference type="PANTHER" id="PTHR12891:SF0">
    <property type="entry name" value="MMS19 NUCLEOTIDE EXCISION REPAIR PROTEIN HOMOLOG"/>
    <property type="match status" value="1"/>
</dbReference>
<dbReference type="RefSeq" id="XP_041159221.1">
    <property type="nucleotide sequence ID" value="XM_041306764.1"/>
</dbReference>
<dbReference type="GeneID" id="64600528"/>
<evidence type="ECO:0000256" key="2">
    <source>
        <dbReference type="ARBA" id="ARBA00009340"/>
    </source>
</evidence>
<dbReference type="GO" id="GO:0051604">
    <property type="term" value="P:protein maturation"/>
    <property type="evidence" value="ECO:0007669"/>
    <property type="project" value="UniProtKB-UniRule"/>
</dbReference>
<evidence type="ECO:0000259" key="7">
    <source>
        <dbReference type="Pfam" id="PF12460"/>
    </source>
</evidence>
<dbReference type="Pfam" id="PF12460">
    <property type="entry name" value="MMS19_C"/>
    <property type="match status" value="1"/>
</dbReference>
<reference evidence="9" key="1">
    <citation type="journal article" date="2020" name="New Phytol.">
        <title>Comparative genomics reveals dynamic genome evolution in host specialist ectomycorrhizal fungi.</title>
        <authorList>
            <person name="Lofgren L.A."/>
            <person name="Nguyen N.H."/>
            <person name="Vilgalys R."/>
            <person name="Ruytinx J."/>
            <person name="Liao H.L."/>
            <person name="Branco S."/>
            <person name="Kuo A."/>
            <person name="LaButti K."/>
            <person name="Lipzen A."/>
            <person name="Andreopoulos W."/>
            <person name="Pangilinan J."/>
            <person name="Riley R."/>
            <person name="Hundley H."/>
            <person name="Na H."/>
            <person name="Barry K."/>
            <person name="Grigoriev I.V."/>
            <person name="Stajich J.E."/>
            <person name="Kennedy P.G."/>
        </authorList>
    </citation>
    <scope>NUCLEOTIDE SEQUENCE</scope>
    <source>
        <strain evidence="9">S12</strain>
    </source>
</reference>
<keyword evidence="6" id="KW-0812">Transmembrane</keyword>
<keyword evidence="6" id="KW-1133">Transmembrane helix</keyword>
<evidence type="ECO:0000256" key="4">
    <source>
        <dbReference type="ARBA" id="ARBA00023242"/>
    </source>
</evidence>
<proteinExistence type="inferred from homology"/>
<accession>A0A9P7AMQ8</accession>
<evidence type="ECO:0000313" key="10">
    <source>
        <dbReference type="Proteomes" id="UP000719766"/>
    </source>
</evidence>
<dbReference type="GO" id="GO:0006281">
    <property type="term" value="P:DNA repair"/>
    <property type="evidence" value="ECO:0007669"/>
    <property type="project" value="UniProtKB-UniRule"/>
</dbReference>
<feature type="domain" description="MMS19 N-terminal" evidence="8">
    <location>
        <begin position="39"/>
        <end position="314"/>
    </location>
</feature>
<dbReference type="GO" id="GO:0016226">
    <property type="term" value="P:iron-sulfur cluster assembly"/>
    <property type="evidence" value="ECO:0007669"/>
    <property type="project" value="UniProtKB-UniRule"/>
</dbReference>
<dbReference type="InterPro" id="IPR024687">
    <property type="entry name" value="MMS19_C"/>
</dbReference>
<dbReference type="InterPro" id="IPR011989">
    <property type="entry name" value="ARM-like"/>
</dbReference>
<name>A0A9P7AMQ8_9AGAM</name>
<dbReference type="AlphaFoldDB" id="A0A9P7AMQ8"/>
<dbReference type="OrthoDB" id="342900at2759"/>
<keyword evidence="10" id="KW-1185">Reference proteome</keyword>
<keyword evidence="3" id="KW-0677">Repeat</keyword>
<dbReference type="EMBL" id="JABBWE010000035">
    <property type="protein sequence ID" value="KAG1792642.1"/>
    <property type="molecule type" value="Genomic_DNA"/>
</dbReference>
<dbReference type="InterPro" id="IPR016024">
    <property type="entry name" value="ARM-type_fold"/>
</dbReference>
<dbReference type="Proteomes" id="UP000719766">
    <property type="component" value="Unassembled WGS sequence"/>
</dbReference>
<evidence type="ECO:0000256" key="6">
    <source>
        <dbReference type="SAM" id="Phobius"/>
    </source>
</evidence>
<dbReference type="GO" id="GO:0005634">
    <property type="term" value="C:nucleus"/>
    <property type="evidence" value="ECO:0007669"/>
    <property type="project" value="UniProtKB-SubCell"/>
</dbReference>
<evidence type="ECO:0000256" key="5">
    <source>
        <dbReference type="RuleBase" id="RU367072"/>
    </source>
</evidence>
<feature type="transmembrane region" description="Helical" evidence="6">
    <location>
        <begin position="59"/>
        <end position="80"/>
    </location>
</feature>
<feature type="domain" description="MMS19 C-terminal" evidence="7">
    <location>
        <begin position="563"/>
        <end position="1005"/>
    </location>
</feature>
<evidence type="ECO:0000259" key="8">
    <source>
        <dbReference type="Pfam" id="PF14500"/>
    </source>
</evidence>
<evidence type="ECO:0000256" key="1">
    <source>
        <dbReference type="ARBA" id="ARBA00004123"/>
    </source>
</evidence>
<evidence type="ECO:0000256" key="3">
    <source>
        <dbReference type="ARBA" id="ARBA00022737"/>
    </source>
</evidence>
<dbReference type="Gene3D" id="1.25.10.10">
    <property type="entry name" value="Leucine-rich Repeat Variant"/>
    <property type="match status" value="2"/>
</dbReference>
<keyword evidence="4 5" id="KW-0539">Nucleus</keyword>
<keyword evidence="5" id="KW-0234">DNA repair</keyword>
<comment type="caution">
    <text evidence="9">The sequence shown here is derived from an EMBL/GenBank/DDBJ whole genome shotgun (WGS) entry which is preliminary data.</text>
</comment>
<gene>
    <name evidence="9" type="ORF">HD556DRAFT_1444320</name>
</gene>
<evidence type="ECO:0000313" key="9">
    <source>
        <dbReference type="EMBL" id="KAG1792642.1"/>
    </source>
</evidence>